<keyword evidence="1" id="KW-0479">Metal-binding</keyword>
<evidence type="ECO:0000313" key="5">
    <source>
        <dbReference type="Proteomes" id="UP000308197"/>
    </source>
</evidence>
<protein>
    <recommendedName>
        <fullName evidence="3">SWIM-type domain-containing protein</fullName>
    </recommendedName>
</protein>
<dbReference type="AlphaFoldDB" id="A0A5C3NNN1"/>
<dbReference type="InParanoid" id="A0A5C3NNN1"/>
<feature type="region of interest" description="Disordered" evidence="2">
    <location>
        <begin position="831"/>
        <end position="893"/>
    </location>
</feature>
<reference evidence="4 5" key="1">
    <citation type="journal article" date="2019" name="Nat. Ecol. Evol.">
        <title>Megaphylogeny resolves global patterns of mushroom evolution.</title>
        <authorList>
            <person name="Varga T."/>
            <person name="Krizsan K."/>
            <person name="Foldi C."/>
            <person name="Dima B."/>
            <person name="Sanchez-Garcia M."/>
            <person name="Sanchez-Ramirez S."/>
            <person name="Szollosi G.J."/>
            <person name="Szarkandi J.G."/>
            <person name="Papp V."/>
            <person name="Albert L."/>
            <person name="Andreopoulos W."/>
            <person name="Angelini C."/>
            <person name="Antonin V."/>
            <person name="Barry K.W."/>
            <person name="Bougher N.L."/>
            <person name="Buchanan P."/>
            <person name="Buyck B."/>
            <person name="Bense V."/>
            <person name="Catcheside P."/>
            <person name="Chovatia M."/>
            <person name="Cooper J."/>
            <person name="Damon W."/>
            <person name="Desjardin D."/>
            <person name="Finy P."/>
            <person name="Geml J."/>
            <person name="Haridas S."/>
            <person name="Hughes K."/>
            <person name="Justo A."/>
            <person name="Karasinski D."/>
            <person name="Kautmanova I."/>
            <person name="Kiss B."/>
            <person name="Kocsube S."/>
            <person name="Kotiranta H."/>
            <person name="LaButti K.M."/>
            <person name="Lechner B.E."/>
            <person name="Liimatainen K."/>
            <person name="Lipzen A."/>
            <person name="Lukacs Z."/>
            <person name="Mihaltcheva S."/>
            <person name="Morgado L.N."/>
            <person name="Niskanen T."/>
            <person name="Noordeloos M.E."/>
            <person name="Ohm R.A."/>
            <person name="Ortiz-Santana B."/>
            <person name="Ovrebo C."/>
            <person name="Racz N."/>
            <person name="Riley R."/>
            <person name="Savchenko A."/>
            <person name="Shiryaev A."/>
            <person name="Soop K."/>
            <person name="Spirin V."/>
            <person name="Szebenyi C."/>
            <person name="Tomsovsky M."/>
            <person name="Tulloss R.E."/>
            <person name="Uehling J."/>
            <person name="Grigoriev I.V."/>
            <person name="Vagvolgyi C."/>
            <person name="Papp T."/>
            <person name="Martin F.M."/>
            <person name="Miettinen O."/>
            <person name="Hibbett D.S."/>
            <person name="Nagy L.G."/>
        </authorList>
    </citation>
    <scope>NUCLEOTIDE SEQUENCE [LARGE SCALE GENOMIC DNA]</scope>
    <source>
        <strain evidence="4 5">HHB13444</strain>
    </source>
</reference>
<name>A0A5C3NNN1_9APHY</name>
<dbReference type="PROSITE" id="PS50966">
    <property type="entry name" value="ZF_SWIM"/>
    <property type="match status" value="1"/>
</dbReference>
<dbReference type="Pfam" id="PF10551">
    <property type="entry name" value="MULE"/>
    <property type="match status" value="1"/>
</dbReference>
<sequence length="982" mass="110318">MSKVCSACHAEKPLDAFSIRTKNSDGGRKGEITAKCTECMKKENARRQKKRKLDDTVVEDHAHENMLDTISMDTFLATLAAAKDGPMDVKARVHAPEAGPLDAGEKARACRIAELLEACLLWHWTFERKKPRHRAADTEFAFSCAQSESREHKPKVPKGDKARTTRRMDRFACSGWLYVMTEGKAVDDVHIPFQAKAVYYHWHIVSREEWKLAPDPLESARTYLEKNSANHHVEVLDVRAEPGTRVLAFQVTDFVRVWGARTQELAMDSTWNTNNGNFELFSAVADANGSGIPLAFLLIATTPEAASGAKQAVLERFLGALKNLGVEPEFTLSDKDWSEINAMNAVWPRAKHQLCFWHALRAVKQRISKTKETPALYNAEEAHKEFSFIDVNFLPLGQRDNSIAIPAPPEKPLPRVRLLINGRPTVLTQPIPKIVLRPEDVTRALSATVRGPSDNARESVAGVPETECFDVEGQDGRGVQPARGIELSVEVEGERGAEGNDSDEEAFWTGGQTFEDDMEYLQDWGQVDDEVEWDARDKDDIRGQVDDFANDAGNVSESASVDAAEHGKHPVDKATYLFCPLPHRLTILRLFAKHASQHSLLPERHGVPRSAEEIWRDAVEEMYRHCKANNLCEVWAYLWNSWYRRERWKLWARSAYPAAIPCKRTTMMVEALWRNLKRLVLHLYNRPPVDLVVYAIVTRTLPPYRVTLRNIIDDARPGRARSLTHMQKALKRSWKRLLSIPIKGTYKTTLATWTCDCGAQKYHSYILCKHLVQAAGSQSAKWWVKVSRFRIPPFYTVPVDGIIPPSPETHNPHAWLDRMSRKGPVPPLLTIGARPARPSSASRATTPLSESELEESVPTIESGIVPSSPIDSSPNKPPPTGADGLMRSRAGGDAGFELDDAEVVRLTEMVRKLRAGADILEQQIGQADRRFLTNAERAIKPTISWVTNIEQELNRRTMPNTNNTVRGQPAPLDMIGYRFPSA</sequence>
<evidence type="ECO:0000256" key="1">
    <source>
        <dbReference type="PROSITE-ProRule" id="PRU00325"/>
    </source>
</evidence>
<gene>
    <name evidence="4" type="ORF">K466DRAFT_560267</name>
</gene>
<dbReference type="EMBL" id="ML212282">
    <property type="protein sequence ID" value="TFK78864.1"/>
    <property type="molecule type" value="Genomic_DNA"/>
</dbReference>
<evidence type="ECO:0000313" key="4">
    <source>
        <dbReference type="EMBL" id="TFK78864.1"/>
    </source>
</evidence>
<keyword evidence="1" id="KW-0862">Zinc</keyword>
<dbReference type="InterPro" id="IPR007527">
    <property type="entry name" value="Znf_SWIM"/>
</dbReference>
<evidence type="ECO:0000256" key="2">
    <source>
        <dbReference type="SAM" id="MobiDB-lite"/>
    </source>
</evidence>
<keyword evidence="5" id="KW-1185">Reference proteome</keyword>
<proteinExistence type="predicted"/>
<dbReference type="Proteomes" id="UP000308197">
    <property type="component" value="Unassembled WGS sequence"/>
</dbReference>
<evidence type="ECO:0000259" key="3">
    <source>
        <dbReference type="PROSITE" id="PS50966"/>
    </source>
</evidence>
<accession>A0A5C3NNN1</accession>
<dbReference type="GO" id="GO:0008270">
    <property type="term" value="F:zinc ion binding"/>
    <property type="evidence" value="ECO:0007669"/>
    <property type="project" value="UniProtKB-KW"/>
</dbReference>
<organism evidence="4 5">
    <name type="scientific">Polyporus arcularius HHB13444</name>
    <dbReference type="NCBI Taxonomy" id="1314778"/>
    <lineage>
        <taxon>Eukaryota</taxon>
        <taxon>Fungi</taxon>
        <taxon>Dikarya</taxon>
        <taxon>Basidiomycota</taxon>
        <taxon>Agaricomycotina</taxon>
        <taxon>Agaricomycetes</taxon>
        <taxon>Polyporales</taxon>
        <taxon>Polyporaceae</taxon>
        <taxon>Polyporus</taxon>
    </lineage>
</organism>
<feature type="compositionally biased region" description="Low complexity" evidence="2">
    <location>
        <begin position="833"/>
        <end position="850"/>
    </location>
</feature>
<dbReference type="InterPro" id="IPR018289">
    <property type="entry name" value="MULE_transposase_dom"/>
</dbReference>
<feature type="domain" description="SWIM-type" evidence="3">
    <location>
        <begin position="746"/>
        <end position="779"/>
    </location>
</feature>
<keyword evidence="1" id="KW-0863">Zinc-finger</keyword>
<dbReference type="STRING" id="1314778.A0A5C3NNN1"/>